<dbReference type="Proteomes" id="UP000809273">
    <property type="component" value="Unassembled WGS sequence"/>
</dbReference>
<protein>
    <submittedName>
        <fullName evidence="2">Uncharacterized protein</fullName>
    </submittedName>
</protein>
<evidence type="ECO:0000256" key="1">
    <source>
        <dbReference type="SAM" id="Phobius"/>
    </source>
</evidence>
<keyword evidence="1" id="KW-0812">Transmembrane</keyword>
<keyword evidence="1" id="KW-1133">Transmembrane helix</keyword>
<comment type="caution">
    <text evidence="2">The sequence shown here is derived from an EMBL/GenBank/DDBJ whole genome shotgun (WGS) entry which is preliminary data.</text>
</comment>
<reference evidence="2" key="2">
    <citation type="submission" date="2021-01" db="EMBL/GenBank/DDBJ databases">
        <authorList>
            <person name="Hahn C.R."/>
            <person name="Youssef N.H."/>
            <person name="Elshahed M."/>
        </authorList>
    </citation>
    <scope>NUCLEOTIDE SEQUENCE</scope>
    <source>
        <strain evidence="2">Zod_Metabat.24</strain>
    </source>
</reference>
<dbReference type="EMBL" id="JAFGIX010000022">
    <property type="protein sequence ID" value="MBN1572425.1"/>
    <property type="molecule type" value="Genomic_DNA"/>
</dbReference>
<reference evidence="2" key="1">
    <citation type="journal article" date="2021" name="Environ. Microbiol.">
        <title>Genomic characterization of three novel Desulfobacterota classes expand the metabolic and phylogenetic diversity of the phylum.</title>
        <authorList>
            <person name="Murphy C.L."/>
            <person name="Biggerstaff J."/>
            <person name="Eichhorn A."/>
            <person name="Ewing E."/>
            <person name="Shahan R."/>
            <person name="Soriano D."/>
            <person name="Stewart S."/>
            <person name="VanMol K."/>
            <person name="Walker R."/>
            <person name="Walters P."/>
            <person name="Elshahed M.S."/>
            <person name="Youssef N.H."/>
        </authorList>
    </citation>
    <scope>NUCLEOTIDE SEQUENCE</scope>
    <source>
        <strain evidence="2">Zod_Metabat.24</strain>
    </source>
</reference>
<proteinExistence type="predicted"/>
<dbReference type="AlphaFoldDB" id="A0A9D8KBK9"/>
<gene>
    <name evidence="2" type="ORF">JW984_04430</name>
</gene>
<evidence type="ECO:0000313" key="3">
    <source>
        <dbReference type="Proteomes" id="UP000809273"/>
    </source>
</evidence>
<organism evidence="2 3">
    <name type="scientific">Candidatus Zymogenus saltonus</name>
    <dbReference type="NCBI Taxonomy" id="2844893"/>
    <lineage>
        <taxon>Bacteria</taxon>
        <taxon>Deltaproteobacteria</taxon>
        <taxon>Candidatus Zymogenia</taxon>
        <taxon>Candidatus Zymogeniales</taxon>
        <taxon>Candidatus Zymogenaceae</taxon>
        <taxon>Candidatus Zymogenus</taxon>
    </lineage>
</organism>
<feature type="transmembrane region" description="Helical" evidence="1">
    <location>
        <begin position="359"/>
        <end position="380"/>
    </location>
</feature>
<name>A0A9D8KBK9_9DELT</name>
<keyword evidence="1" id="KW-0472">Membrane</keyword>
<accession>A0A9D8KBK9</accession>
<sequence length="392" mass="45417">MGKKYLFSFGAVPIDLSEKIYILEDKAEKIEKNIELATITGKRLEKSLKQCKNFVKDVDYNGKITKIDDVDLTTKIDDPLDTGIDEIVKFGFNSEYQVLNLGDPIKIGCFFVGNGKQFKLLYNGNFVLYYMEVNDENKHDNEYGMKTAHSLLKECIDSGFKGEDDYDVLEVSPAPLNDLFLAELLTSKKKDANIRIKNMNKDSDIVYVSGRTNPEIFFEGIFKKTKDVLREFYSLSNNKIMISRKSIDFLNEKCKDILNIRTDLIKTLKSKLMHRAKLIAKITDEIQNFFILLISWLISARGHNLKVQEFKNRLNELQGYFLRDSTNYLNIEDIPIESYMHFVSMGLRELVGYRKMIDLWVMVLTIIFSTLVGAAFGYFLENIISRFLVYFF</sequence>
<evidence type="ECO:0000313" key="2">
    <source>
        <dbReference type="EMBL" id="MBN1572425.1"/>
    </source>
</evidence>